<comment type="caution">
    <text evidence="3">The sequence shown here is derived from an EMBL/GenBank/DDBJ whole genome shotgun (WGS) entry which is preliminary data.</text>
</comment>
<keyword evidence="4" id="KW-1185">Reference proteome</keyword>
<reference evidence="3" key="1">
    <citation type="journal article" date="2014" name="Int. J. Syst. Evol. Microbiol.">
        <title>Complete genome sequence of Corynebacterium casei LMG S-19264T (=DSM 44701T), isolated from a smear-ripened cheese.</title>
        <authorList>
            <consortium name="US DOE Joint Genome Institute (JGI-PGF)"/>
            <person name="Walter F."/>
            <person name="Albersmeier A."/>
            <person name="Kalinowski J."/>
            <person name="Ruckert C."/>
        </authorList>
    </citation>
    <scope>NUCLEOTIDE SEQUENCE</scope>
    <source>
        <strain evidence="3">CGMCC 1.12160</strain>
    </source>
</reference>
<comment type="similarity">
    <text evidence="1">Belongs to the bacterial solute-binding protein 8 family.</text>
</comment>
<dbReference type="InterPro" id="IPR002491">
    <property type="entry name" value="ABC_transptr_periplasmic_BD"/>
</dbReference>
<evidence type="ECO:0000313" key="4">
    <source>
        <dbReference type="Proteomes" id="UP000605670"/>
    </source>
</evidence>
<dbReference type="InterPro" id="IPR050902">
    <property type="entry name" value="ABC_Transporter_SBP"/>
</dbReference>
<evidence type="ECO:0000256" key="1">
    <source>
        <dbReference type="ARBA" id="ARBA00008814"/>
    </source>
</evidence>
<dbReference type="EMBL" id="BMEM01000003">
    <property type="protein sequence ID" value="GGF51903.1"/>
    <property type="molecule type" value="Genomic_DNA"/>
</dbReference>
<dbReference type="PANTHER" id="PTHR30535:SF7">
    <property type="entry name" value="IRON(III) DICITRATE-BINDING PROTEIN"/>
    <property type="match status" value="1"/>
</dbReference>
<protein>
    <submittedName>
        <fullName evidence="3">ABC transporter substrate-binding protein</fullName>
    </submittedName>
</protein>
<dbReference type="Gene3D" id="3.40.50.1980">
    <property type="entry name" value="Nitrogenase molybdenum iron protein domain"/>
    <property type="match status" value="2"/>
</dbReference>
<evidence type="ECO:0000313" key="3">
    <source>
        <dbReference type="EMBL" id="GGF51903.1"/>
    </source>
</evidence>
<name>A0A917BPQ0_9MICO</name>
<dbReference type="Proteomes" id="UP000605670">
    <property type="component" value="Unassembled WGS sequence"/>
</dbReference>
<reference evidence="3" key="2">
    <citation type="submission" date="2020-09" db="EMBL/GenBank/DDBJ databases">
        <authorList>
            <person name="Sun Q."/>
            <person name="Zhou Y."/>
        </authorList>
    </citation>
    <scope>NUCLEOTIDE SEQUENCE</scope>
    <source>
        <strain evidence="3">CGMCC 1.12160</strain>
    </source>
</reference>
<dbReference type="AlphaFoldDB" id="A0A917BPQ0"/>
<evidence type="ECO:0000259" key="2">
    <source>
        <dbReference type="PROSITE" id="PS50983"/>
    </source>
</evidence>
<dbReference type="SUPFAM" id="SSF53807">
    <property type="entry name" value="Helical backbone' metal receptor"/>
    <property type="match status" value="1"/>
</dbReference>
<sequence length="334" mass="34549">MLLAVLLAGCAGPPGPPGASVQDPATGSAPGSDAFPVTIDNCGVEVTVTQAPTSIVTLNQGATEQALGLGLANRMAGTAYLDDEVAARFAADYARVPVLSPEYPSLEQFLAAGPDLALTSYESSFTDEVVGTREELASRGIATYVDPLDCPRTPGAAEPGFEDVWSALREIGRLTGASAAAEELVAAQEAQLGAVDVAAAPGTTVLWYDSGEDTPFVGVADSGPAIILDALGADNVFGHLDGGWADGSWETVLEADPDVIVLPDALWSTAEDKIDYLEQDPVLRELTAVREERYVVVPFSETTPGVRLVDGAVHVAEQLADLDLADVGRGVGSR</sequence>
<dbReference type="Pfam" id="PF01497">
    <property type="entry name" value="Peripla_BP_2"/>
    <property type="match status" value="1"/>
</dbReference>
<dbReference type="PANTHER" id="PTHR30535">
    <property type="entry name" value="VITAMIN B12-BINDING PROTEIN"/>
    <property type="match status" value="1"/>
</dbReference>
<dbReference type="PROSITE" id="PS50983">
    <property type="entry name" value="FE_B12_PBP"/>
    <property type="match status" value="1"/>
</dbReference>
<proteinExistence type="inferred from homology"/>
<feature type="domain" description="Fe/B12 periplasmic-binding" evidence="2">
    <location>
        <begin position="54"/>
        <end position="327"/>
    </location>
</feature>
<accession>A0A917BPQ0</accession>
<organism evidence="3 4">
    <name type="scientific">Ornithinimicrobium tianjinense</name>
    <dbReference type="NCBI Taxonomy" id="1195761"/>
    <lineage>
        <taxon>Bacteria</taxon>
        <taxon>Bacillati</taxon>
        <taxon>Actinomycetota</taxon>
        <taxon>Actinomycetes</taxon>
        <taxon>Micrococcales</taxon>
        <taxon>Ornithinimicrobiaceae</taxon>
        <taxon>Ornithinimicrobium</taxon>
    </lineage>
</organism>
<gene>
    <name evidence="3" type="ORF">GCM10011366_19720</name>
</gene>